<evidence type="ECO:0000259" key="1">
    <source>
        <dbReference type="Pfam" id="PF09851"/>
    </source>
</evidence>
<name>A0A6C2C4I1_9LACO</name>
<dbReference type="EMBL" id="SDGZ01000015">
    <property type="protein sequence ID" value="TYC48850.1"/>
    <property type="molecule type" value="Genomic_DNA"/>
</dbReference>
<feature type="domain" description="DUF4428" evidence="2">
    <location>
        <begin position="16"/>
        <end position="69"/>
    </location>
</feature>
<dbReference type="InterPro" id="IPR027872">
    <property type="entry name" value="DUF4428"/>
</dbReference>
<proteinExistence type="predicted"/>
<evidence type="ECO:0000313" key="3">
    <source>
        <dbReference type="EMBL" id="TYC48850.1"/>
    </source>
</evidence>
<evidence type="ECO:0000313" key="4">
    <source>
        <dbReference type="Proteomes" id="UP000371977"/>
    </source>
</evidence>
<evidence type="ECO:0000259" key="2">
    <source>
        <dbReference type="Pfam" id="PF14471"/>
    </source>
</evidence>
<feature type="domain" description="SHOCT" evidence="1">
    <location>
        <begin position="256"/>
        <end position="283"/>
    </location>
</feature>
<dbReference type="InterPro" id="IPR018649">
    <property type="entry name" value="SHOCT"/>
</dbReference>
<gene>
    <name evidence="3" type="ORF">ESZ50_06205</name>
</gene>
<protein>
    <submittedName>
        <fullName evidence="3">DUF4428 domain-containing protein</fullName>
    </submittedName>
</protein>
<accession>A0A6C2C4I1</accession>
<dbReference type="Pfam" id="PF14471">
    <property type="entry name" value="DUF4428"/>
    <property type="match status" value="1"/>
</dbReference>
<dbReference type="Proteomes" id="UP000371977">
    <property type="component" value="Unassembled WGS sequence"/>
</dbReference>
<organism evidence="3 4">
    <name type="scientific">Weissella muntiaci</name>
    <dbReference type="NCBI Taxonomy" id="2508881"/>
    <lineage>
        <taxon>Bacteria</taxon>
        <taxon>Bacillati</taxon>
        <taxon>Bacillota</taxon>
        <taxon>Bacilli</taxon>
        <taxon>Lactobacillales</taxon>
        <taxon>Lactobacillaceae</taxon>
        <taxon>Weissella</taxon>
    </lineage>
</organism>
<dbReference type="OrthoDB" id="1908357at2"/>
<sequence length="285" mass="31853">MIHVKSLGVWEMAKQICPICNETKMGFTNSEKIKDGKICQNCIIKIGLKPNAWNNDKILSSVTVDQVKEMVANGDIFNYDDEKNKRKQEKQQSKNDYIELLKSFKENKAPKIEGIYIDQKSKRFFVPVSLTQFEKLEPFSNLVDYEPVLRTNSKTKHHGLTRAVVGGVALGGVGAIVGASTGHKDYSMISKMSIILRFSDNYTYEMKFISTETKVGLATKTAEKQMNDVATILENILTENKVSEPAKSTSANSLADELTKLSGLKDAGILTEDEFNQQKAKLLNN</sequence>
<keyword evidence="4" id="KW-1185">Reference proteome</keyword>
<dbReference type="AlphaFoldDB" id="A0A6C2C4I1"/>
<comment type="caution">
    <text evidence="3">The sequence shown here is derived from an EMBL/GenBank/DDBJ whole genome shotgun (WGS) entry which is preliminary data.</text>
</comment>
<reference evidence="3 4" key="1">
    <citation type="submission" date="2019-01" db="EMBL/GenBank/DDBJ databases">
        <title>Weissella sp. nov., a novel lactic acid bacterium isolated from animal feces.</title>
        <authorList>
            <person name="Wang L.-T."/>
        </authorList>
    </citation>
    <scope>NUCLEOTIDE SEQUENCE [LARGE SCALE GENOMIC DNA]</scope>
    <source>
        <strain evidence="3 4">8H-2</strain>
    </source>
</reference>
<dbReference type="Pfam" id="PF09851">
    <property type="entry name" value="SHOCT"/>
    <property type="match status" value="1"/>
</dbReference>